<dbReference type="SMART" id="SM01332">
    <property type="entry name" value="Cyclin_C"/>
    <property type="match status" value="1"/>
</dbReference>
<dbReference type="Pfam" id="PF02984">
    <property type="entry name" value="Cyclin_C"/>
    <property type="match status" value="1"/>
</dbReference>
<sequence>MKQERGFEGGKGKHNRIMLKDLADITTGMIKRSTMSFTCSSYNSMSTSDHSKIPQVEQCDVDVEADERNSCSQLEFSQDTKKPAAAELERSDDEVFEITDKFMNLQLCATMVRDIYKNLRASEVQKRPSTDYMVKVQRDISITARAILVDWLVDVAETYRLDSETLYLTVNYLDRYLSGNTTDTETFQLLGVACLMIASKYEDIDSPSLTMFCDITDNTYTEDEVLQMESSVLNFLKYELTVPTVRSFLSLFVCADQAVTEDQWIEFELECLSSYLAELSLLDYRMLCYAPSMIAASSVFLAKYMLFPSRRPWNSELQQYTLYKPSDVLKCVRALHCLCCDSEVRSSLPAIRVKYSRHEFECVAMKFCRPWIPQEYFQDL</sequence>
<feature type="domain" description="Cyclin-like" evidence="6">
    <location>
        <begin position="150"/>
        <end position="234"/>
    </location>
</feature>
<dbReference type="SMART" id="SM00385">
    <property type="entry name" value="CYCLIN"/>
    <property type="match status" value="2"/>
</dbReference>
<evidence type="ECO:0000259" key="7">
    <source>
        <dbReference type="SMART" id="SM01332"/>
    </source>
</evidence>
<dbReference type="InterPro" id="IPR004367">
    <property type="entry name" value="Cyclin_C-dom"/>
</dbReference>
<evidence type="ECO:0000259" key="6">
    <source>
        <dbReference type="SMART" id="SM00385"/>
    </source>
</evidence>
<dbReference type="SUPFAM" id="SSF47954">
    <property type="entry name" value="Cyclin-like"/>
    <property type="match status" value="2"/>
</dbReference>
<dbReference type="GO" id="GO:0016538">
    <property type="term" value="F:cyclin-dependent protein serine/threonine kinase regulator activity"/>
    <property type="evidence" value="ECO:0007669"/>
    <property type="project" value="InterPro"/>
</dbReference>
<dbReference type="Proteomes" id="UP000077755">
    <property type="component" value="Chromosome 3"/>
</dbReference>
<dbReference type="PROSITE" id="PS00292">
    <property type="entry name" value="CYCLINS"/>
    <property type="match status" value="1"/>
</dbReference>
<keyword evidence="2" id="KW-0132">Cell division</keyword>
<dbReference type="FunFam" id="1.10.472.10:FF:000001">
    <property type="entry name" value="G2/mitotic-specific cyclin"/>
    <property type="match status" value="1"/>
</dbReference>
<dbReference type="InterPro" id="IPR048258">
    <property type="entry name" value="Cyclins_cyclin-box"/>
</dbReference>
<dbReference type="AlphaFoldDB" id="A0AAF1ATX4"/>
<feature type="domain" description="Cyclin-like" evidence="6">
    <location>
        <begin position="247"/>
        <end position="337"/>
    </location>
</feature>
<dbReference type="EMBL" id="CP093345">
    <property type="protein sequence ID" value="WOG94889.1"/>
    <property type="molecule type" value="Genomic_DNA"/>
</dbReference>
<evidence type="ECO:0008006" key="10">
    <source>
        <dbReference type="Google" id="ProtNLM"/>
    </source>
</evidence>
<evidence type="ECO:0000256" key="2">
    <source>
        <dbReference type="ARBA" id="ARBA00022618"/>
    </source>
</evidence>
<proteinExistence type="inferred from homology"/>
<dbReference type="InterPro" id="IPR036915">
    <property type="entry name" value="Cyclin-like_sf"/>
</dbReference>
<accession>A0AAF1ATX4</accession>
<dbReference type="InterPro" id="IPR039361">
    <property type="entry name" value="Cyclin"/>
</dbReference>
<dbReference type="InterPro" id="IPR006671">
    <property type="entry name" value="Cyclin_N"/>
</dbReference>
<dbReference type="InterPro" id="IPR013763">
    <property type="entry name" value="Cyclin-like_dom"/>
</dbReference>
<evidence type="ECO:0000256" key="4">
    <source>
        <dbReference type="ARBA" id="ARBA00023306"/>
    </source>
</evidence>
<organism evidence="8 9">
    <name type="scientific">Daucus carota subsp. sativus</name>
    <name type="common">Carrot</name>
    <dbReference type="NCBI Taxonomy" id="79200"/>
    <lineage>
        <taxon>Eukaryota</taxon>
        <taxon>Viridiplantae</taxon>
        <taxon>Streptophyta</taxon>
        <taxon>Embryophyta</taxon>
        <taxon>Tracheophyta</taxon>
        <taxon>Spermatophyta</taxon>
        <taxon>Magnoliopsida</taxon>
        <taxon>eudicotyledons</taxon>
        <taxon>Gunneridae</taxon>
        <taxon>Pentapetalae</taxon>
        <taxon>asterids</taxon>
        <taxon>campanulids</taxon>
        <taxon>Apiales</taxon>
        <taxon>Apiaceae</taxon>
        <taxon>Apioideae</taxon>
        <taxon>Scandiceae</taxon>
        <taxon>Daucinae</taxon>
        <taxon>Daucus</taxon>
        <taxon>Daucus sect. Daucus</taxon>
    </lineage>
</organism>
<evidence type="ECO:0000313" key="8">
    <source>
        <dbReference type="EMBL" id="WOG94889.1"/>
    </source>
</evidence>
<keyword evidence="9" id="KW-1185">Reference proteome</keyword>
<comment type="similarity">
    <text evidence="1">Belongs to the cyclin family. Cyclin AB subfamily.</text>
</comment>
<reference evidence="8" key="2">
    <citation type="submission" date="2022-03" db="EMBL/GenBank/DDBJ databases">
        <title>Draft title - Genomic analysis of global carrot germplasm unveils the trajectory of domestication and the origin of high carotenoid orange carrot.</title>
        <authorList>
            <person name="Iorizzo M."/>
            <person name="Ellison S."/>
            <person name="Senalik D."/>
            <person name="Macko-Podgorni A."/>
            <person name="Grzebelus D."/>
            <person name="Bostan H."/>
            <person name="Rolling W."/>
            <person name="Curaba J."/>
            <person name="Simon P."/>
        </authorList>
    </citation>
    <scope>NUCLEOTIDE SEQUENCE</scope>
    <source>
        <tissue evidence="8">Leaf</tissue>
    </source>
</reference>
<dbReference type="GO" id="GO:0051301">
    <property type="term" value="P:cell division"/>
    <property type="evidence" value="ECO:0007669"/>
    <property type="project" value="UniProtKB-KW"/>
</dbReference>
<dbReference type="GO" id="GO:0044772">
    <property type="term" value="P:mitotic cell cycle phase transition"/>
    <property type="evidence" value="ECO:0007669"/>
    <property type="project" value="InterPro"/>
</dbReference>
<dbReference type="Pfam" id="PF00134">
    <property type="entry name" value="Cyclin_N"/>
    <property type="match status" value="1"/>
</dbReference>
<evidence type="ECO:0000256" key="1">
    <source>
        <dbReference type="ARBA" id="ARBA00006955"/>
    </source>
</evidence>
<dbReference type="PANTHER" id="PTHR10177">
    <property type="entry name" value="CYCLINS"/>
    <property type="match status" value="1"/>
</dbReference>
<reference evidence="8" key="1">
    <citation type="journal article" date="2016" name="Nat. Genet.">
        <title>A high-quality carrot genome assembly provides new insights into carotenoid accumulation and asterid genome evolution.</title>
        <authorList>
            <person name="Iorizzo M."/>
            <person name="Ellison S."/>
            <person name="Senalik D."/>
            <person name="Zeng P."/>
            <person name="Satapoomin P."/>
            <person name="Huang J."/>
            <person name="Bowman M."/>
            <person name="Iovene M."/>
            <person name="Sanseverino W."/>
            <person name="Cavagnaro P."/>
            <person name="Yildiz M."/>
            <person name="Macko-Podgorni A."/>
            <person name="Moranska E."/>
            <person name="Grzebelus E."/>
            <person name="Grzebelus D."/>
            <person name="Ashrafi H."/>
            <person name="Zheng Z."/>
            <person name="Cheng S."/>
            <person name="Spooner D."/>
            <person name="Van Deynze A."/>
            <person name="Simon P."/>
        </authorList>
    </citation>
    <scope>NUCLEOTIDE SEQUENCE</scope>
    <source>
        <tissue evidence="8">Leaf</tissue>
    </source>
</reference>
<dbReference type="Gene3D" id="1.10.472.10">
    <property type="entry name" value="Cyclin-like"/>
    <property type="match status" value="2"/>
</dbReference>
<dbReference type="PIRSF" id="PIRSF001771">
    <property type="entry name" value="Cyclin_A_B_D_E"/>
    <property type="match status" value="1"/>
</dbReference>
<keyword evidence="4" id="KW-0131">Cell cycle</keyword>
<evidence type="ECO:0000313" key="9">
    <source>
        <dbReference type="Proteomes" id="UP000077755"/>
    </source>
</evidence>
<evidence type="ECO:0000256" key="3">
    <source>
        <dbReference type="ARBA" id="ARBA00023127"/>
    </source>
</evidence>
<protein>
    <recommendedName>
        <fullName evidence="10">Cyclin N-terminal domain-containing protein</fullName>
    </recommendedName>
</protein>
<name>A0AAF1ATX4_DAUCS</name>
<dbReference type="InterPro" id="IPR046965">
    <property type="entry name" value="Cyclin_A/B-like"/>
</dbReference>
<keyword evidence="3 5" id="KW-0195">Cyclin</keyword>
<feature type="domain" description="Cyclin C-terminal" evidence="7">
    <location>
        <begin position="243"/>
        <end position="369"/>
    </location>
</feature>
<gene>
    <name evidence="8" type="ORF">DCAR_0314186</name>
</gene>
<evidence type="ECO:0000256" key="5">
    <source>
        <dbReference type="RuleBase" id="RU000383"/>
    </source>
</evidence>